<accession>A0ABW5U9C2</accession>
<dbReference type="EMBL" id="JBHUMP010000022">
    <property type="protein sequence ID" value="MFD2741327.1"/>
    <property type="molecule type" value="Genomic_DNA"/>
</dbReference>
<dbReference type="Proteomes" id="UP001597474">
    <property type="component" value="Unassembled WGS sequence"/>
</dbReference>
<name>A0ABW5U9C2_9RHOB</name>
<dbReference type="InterPro" id="IPR006175">
    <property type="entry name" value="YjgF/YER057c/UK114"/>
</dbReference>
<evidence type="ECO:0000313" key="1">
    <source>
        <dbReference type="EMBL" id="MFD2741327.1"/>
    </source>
</evidence>
<dbReference type="SUPFAM" id="SSF55298">
    <property type="entry name" value="YjgF-like"/>
    <property type="match status" value="1"/>
</dbReference>
<dbReference type="InterPro" id="IPR035959">
    <property type="entry name" value="RutC-like_sf"/>
</dbReference>
<dbReference type="Pfam" id="PF01042">
    <property type="entry name" value="Ribonuc_L-PSP"/>
    <property type="match status" value="1"/>
</dbReference>
<reference evidence="2" key="1">
    <citation type="journal article" date="2019" name="Int. J. Syst. Evol. Microbiol.">
        <title>The Global Catalogue of Microorganisms (GCM) 10K type strain sequencing project: providing services to taxonomists for standard genome sequencing and annotation.</title>
        <authorList>
            <consortium name="The Broad Institute Genomics Platform"/>
            <consortium name="The Broad Institute Genome Sequencing Center for Infectious Disease"/>
            <person name="Wu L."/>
            <person name="Ma J."/>
        </authorList>
    </citation>
    <scope>NUCLEOTIDE SEQUENCE [LARGE SCALE GENOMIC DNA]</scope>
    <source>
        <strain evidence="2">TISTR 2562</strain>
    </source>
</reference>
<dbReference type="PANTHER" id="PTHR43760">
    <property type="entry name" value="ENDORIBONUCLEASE-RELATED"/>
    <property type="match status" value="1"/>
</dbReference>
<evidence type="ECO:0000313" key="2">
    <source>
        <dbReference type="Proteomes" id="UP001597474"/>
    </source>
</evidence>
<organism evidence="1 2">
    <name type="scientific">Sulfitobacter aestuarii</name>
    <dbReference type="NCBI Taxonomy" id="2161676"/>
    <lineage>
        <taxon>Bacteria</taxon>
        <taxon>Pseudomonadati</taxon>
        <taxon>Pseudomonadota</taxon>
        <taxon>Alphaproteobacteria</taxon>
        <taxon>Rhodobacterales</taxon>
        <taxon>Roseobacteraceae</taxon>
        <taxon>Sulfitobacter</taxon>
    </lineage>
</organism>
<dbReference type="RefSeq" id="WP_386375754.1">
    <property type="nucleotide sequence ID" value="NZ_JBHUMP010000022.1"/>
</dbReference>
<proteinExistence type="predicted"/>
<dbReference type="PANTHER" id="PTHR43760:SF1">
    <property type="entry name" value="ENDORIBONUCLEASE L-PSP_CHORISMATE MUTASE-LIKE DOMAIN-CONTAINING PROTEIN"/>
    <property type="match status" value="1"/>
</dbReference>
<dbReference type="InterPro" id="IPR013813">
    <property type="entry name" value="Endoribo_LPSP/chorism_mut-like"/>
</dbReference>
<sequence length="138" mass="14962">MHRTIYAYEPAKRSGNILFLAGQIAKISDTEIHAAGRCGDTIDLTTAKESAEIAARQGLGWLEAQLGEGEKVRQILRMDVFVAVSPEFEFISEVADAASQVFIDAFGGPGRHPRSVIGVMRLPRNAPVLLEITAEVGR</sequence>
<keyword evidence="2" id="KW-1185">Reference proteome</keyword>
<dbReference type="CDD" id="cd02199">
    <property type="entry name" value="YjgF_YER057c_UK114_like_1"/>
    <property type="match status" value="1"/>
</dbReference>
<gene>
    <name evidence="1" type="ORF">ACFSUD_17265</name>
</gene>
<protein>
    <submittedName>
        <fullName evidence="1">RidA family protein</fullName>
    </submittedName>
</protein>
<dbReference type="Gene3D" id="3.30.1330.40">
    <property type="entry name" value="RutC-like"/>
    <property type="match status" value="1"/>
</dbReference>
<comment type="caution">
    <text evidence="1">The sequence shown here is derived from an EMBL/GenBank/DDBJ whole genome shotgun (WGS) entry which is preliminary data.</text>
</comment>